<evidence type="ECO:0000313" key="3">
    <source>
        <dbReference type="Proteomes" id="UP000260758"/>
    </source>
</evidence>
<feature type="transmembrane region" description="Helical" evidence="1">
    <location>
        <begin position="81"/>
        <end position="100"/>
    </location>
</feature>
<keyword evidence="1" id="KW-1133">Transmembrane helix</keyword>
<gene>
    <name evidence="2" type="ORF">DXB99_09050</name>
</gene>
<keyword evidence="1" id="KW-0812">Transmembrane</keyword>
<dbReference type="Proteomes" id="UP000260758">
    <property type="component" value="Unassembled WGS sequence"/>
</dbReference>
<feature type="transmembrane region" description="Helical" evidence="1">
    <location>
        <begin position="164"/>
        <end position="182"/>
    </location>
</feature>
<sequence>METDTLIRKNFFKKIFGSDENISFKISSAFLISAIIFGIFTWIYKDDKNLTTAFTYASSIGFACWMLIAKGIERLEYVGYESLRFLIFFCILIPSMNYLLNMPSLNIFWFIMACLGVFVSCIYVITKLNDLYSFMNALFVKLKMKLFNTDNISSTGIKAMIENITVFLVTIGSFFIAVKTIMKTLLQIREMF</sequence>
<proteinExistence type="predicted"/>
<accession>A0A3E4YAF7</accession>
<feature type="transmembrane region" description="Helical" evidence="1">
    <location>
        <begin position="106"/>
        <end position="125"/>
    </location>
</feature>
<dbReference type="RefSeq" id="WP_022293291.1">
    <property type="nucleotide sequence ID" value="NZ_QSTP01000008.1"/>
</dbReference>
<comment type="caution">
    <text evidence="2">The sequence shown here is derived from an EMBL/GenBank/DDBJ whole genome shotgun (WGS) entry which is preliminary data.</text>
</comment>
<dbReference type="AlphaFoldDB" id="A0A3E4YAF7"/>
<feature type="transmembrane region" description="Helical" evidence="1">
    <location>
        <begin position="50"/>
        <end position="69"/>
    </location>
</feature>
<name>A0A3E4YAF7_9FIRM</name>
<evidence type="ECO:0000313" key="2">
    <source>
        <dbReference type="EMBL" id="RGM71334.1"/>
    </source>
</evidence>
<dbReference type="EMBL" id="QSTP01000008">
    <property type="protein sequence ID" value="RGM71334.1"/>
    <property type="molecule type" value="Genomic_DNA"/>
</dbReference>
<feature type="transmembrane region" description="Helical" evidence="1">
    <location>
        <begin position="21"/>
        <end position="44"/>
    </location>
</feature>
<reference evidence="2 3" key="1">
    <citation type="submission" date="2018-08" db="EMBL/GenBank/DDBJ databases">
        <title>A genome reference for cultivated species of the human gut microbiota.</title>
        <authorList>
            <person name="Zou Y."/>
            <person name="Xue W."/>
            <person name="Luo G."/>
        </authorList>
    </citation>
    <scope>NUCLEOTIDE SEQUENCE [LARGE SCALE GENOMIC DNA]</scope>
    <source>
        <strain evidence="2 3">OM07-13</strain>
    </source>
</reference>
<keyword evidence="1" id="KW-0472">Membrane</keyword>
<protein>
    <submittedName>
        <fullName evidence="2">Uncharacterized protein</fullName>
    </submittedName>
</protein>
<evidence type="ECO:0000256" key="1">
    <source>
        <dbReference type="SAM" id="Phobius"/>
    </source>
</evidence>
<organism evidence="2 3">
    <name type="scientific">Agathobacter rectalis</name>
    <dbReference type="NCBI Taxonomy" id="39491"/>
    <lineage>
        <taxon>Bacteria</taxon>
        <taxon>Bacillati</taxon>
        <taxon>Bacillota</taxon>
        <taxon>Clostridia</taxon>
        <taxon>Lachnospirales</taxon>
        <taxon>Lachnospiraceae</taxon>
        <taxon>Agathobacter</taxon>
    </lineage>
</organism>